<reference evidence="2" key="1">
    <citation type="journal article" date="2014" name="Int. J. Syst. Evol. Microbiol.">
        <title>Complete genome sequence of Corynebacterium casei LMG S-19264T (=DSM 44701T), isolated from a smear-ripened cheese.</title>
        <authorList>
            <consortium name="US DOE Joint Genome Institute (JGI-PGF)"/>
            <person name="Walter F."/>
            <person name="Albersmeier A."/>
            <person name="Kalinowski J."/>
            <person name="Ruckert C."/>
        </authorList>
    </citation>
    <scope>NUCLEOTIDE SEQUENCE</scope>
    <source>
        <strain evidence="2">CGMCC 1.12921</strain>
    </source>
</reference>
<dbReference type="InterPro" id="IPR037682">
    <property type="entry name" value="TonB_C"/>
</dbReference>
<dbReference type="GO" id="GO:0055085">
    <property type="term" value="P:transmembrane transport"/>
    <property type="evidence" value="ECO:0007669"/>
    <property type="project" value="InterPro"/>
</dbReference>
<dbReference type="EMBL" id="BMGH01000001">
    <property type="protein sequence ID" value="GGD07690.1"/>
    <property type="molecule type" value="Genomic_DNA"/>
</dbReference>
<gene>
    <name evidence="2" type="ORF">GCM10011342_15680</name>
</gene>
<evidence type="ECO:0000313" key="2">
    <source>
        <dbReference type="EMBL" id="GGD07690.1"/>
    </source>
</evidence>
<name>A0A8J2V6P2_9PROT</name>
<evidence type="ECO:0000313" key="3">
    <source>
        <dbReference type="Proteomes" id="UP000613582"/>
    </source>
</evidence>
<proteinExistence type="predicted"/>
<feature type="domain" description="TonB C-terminal" evidence="1">
    <location>
        <begin position="128"/>
        <end position="198"/>
    </location>
</feature>
<reference evidence="2" key="2">
    <citation type="submission" date="2020-09" db="EMBL/GenBank/DDBJ databases">
        <authorList>
            <person name="Sun Q."/>
            <person name="Zhou Y."/>
        </authorList>
    </citation>
    <scope>NUCLEOTIDE SEQUENCE</scope>
    <source>
        <strain evidence="2">CGMCC 1.12921</strain>
    </source>
</reference>
<dbReference type="AlphaFoldDB" id="A0A8J2V6P2"/>
<dbReference type="Pfam" id="PF03544">
    <property type="entry name" value="TonB_C"/>
    <property type="match status" value="1"/>
</dbReference>
<dbReference type="Proteomes" id="UP000613582">
    <property type="component" value="Unassembled WGS sequence"/>
</dbReference>
<keyword evidence="3" id="KW-1185">Reference proteome</keyword>
<accession>A0A8J2V6P2</accession>
<dbReference type="RefSeq" id="WP_188158954.1">
    <property type="nucleotide sequence ID" value="NZ_BMGH01000001.1"/>
</dbReference>
<organism evidence="2 3">
    <name type="scientific">Aquisalinus flavus</name>
    <dbReference type="NCBI Taxonomy" id="1526572"/>
    <lineage>
        <taxon>Bacteria</taxon>
        <taxon>Pseudomonadati</taxon>
        <taxon>Pseudomonadota</taxon>
        <taxon>Alphaproteobacteria</taxon>
        <taxon>Parvularculales</taxon>
        <taxon>Parvularculaceae</taxon>
        <taxon>Aquisalinus</taxon>
    </lineage>
</organism>
<evidence type="ECO:0000259" key="1">
    <source>
        <dbReference type="Pfam" id="PF03544"/>
    </source>
</evidence>
<dbReference type="SUPFAM" id="SSF74653">
    <property type="entry name" value="TolA/TonB C-terminal domain"/>
    <property type="match status" value="1"/>
</dbReference>
<dbReference type="Gene3D" id="3.30.1150.10">
    <property type="match status" value="1"/>
</dbReference>
<sequence length="203" mass="21791">MRNLGRILAVLIVLAIAAFLLFMCSVNDIPDPVAEPATVEEIAEPESLPEPVIAPEPVIEPEPAPEPEVVALDPASCTFPGDGFTPHPHGFRPEPGQYVDYDQPSLISGLDTTDRRGVAMPESYTGSGDSACVVVTYDIGADGVPLNAQVYDSALASGADPATFEDLALYYVGEMRYTPAERNGKPVRIDDNTDEIRFEALEE</sequence>
<protein>
    <recommendedName>
        <fullName evidence="1">TonB C-terminal domain-containing protein</fullName>
    </recommendedName>
</protein>
<comment type="caution">
    <text evidence="2">The sequence shown here is derived from an EMBL/GenBank/DDBJ whole genome shotgun (WGS) entry which is preliminary data.</text>
</comment>